<keyword evidence="5 9" id="KW-0812">Transmembrane</keyword>
<dbReference type="OrthoDB" id="4250245at2"/>
<dbReference type="GO" id="GO:0005886">
    <property type="term" value="C:plasma membrane"/>
    <property type="evidence" value="ECO:0007669"/>
    <property type="project" value="UniProtKB-SubCell"/>
</dbReference>
<dbReference type="GO" id="GO:0015740">
    <property type="term" value="P:C4-dicarboxylate transport"/>
    <property type="evidence" value="ECO:0007669"/>
    <property type="project" value="TreeGrafter"/>
</dbReference>
<evidence type="ECO:0000256" key="4">
    <source>
        <dbReference type="ARBA" id="ARBA00022519"/>
    </source>
</evidence>
<evidence type="ECO:0000256" key="8">
    <source>
        <dbReference type="ARBA" id="ARBA00038436"/>
    </source>
</evidence>
<evidence type="ECO:0000256" key="9">
    <source>
        <dbReference type="RuleBase" id="RU369079"/>
    </source>
</evidence>
<dbReference type="InterPro" id="IPR055348">
    <property type="entry name" value="DctQ"/>
</dbReference>
<protein>
    <recommendedName>
        <fullName evidence="9">TRAP transporter small permease protein</fullName>
    </recommendedName>
</protein>
<dbReference type="PANTHER" id="PTHR35011:SF10">
    <property type="entry name" value="TRAP TRANSPORTER SMALL PERMEASE PROTEIN"/>
    <property type="match status" value="1"/>
</dbReference>
<dbReference type="InterPro" id="IPR007387">
    <property type="entry name" value="TRAP_DctQ"/>
</dbReference>
<dbReference type="HOGENOM" id="CLU_086356_8_4_5"/>
<keyword evidence="4 9" id="KW-0997">Cell inner membrane</keyword>
<evidence type="ECO:0000256" key="3">
    <source>
        <dbReference type="ARBA" id="ARBA00022475"/>
    </source>
</evidence>
<feature type="transmembrane region" description="Helical" evidence="9">
    <location>
        <begin position="62"/>
        <end position="79"/>
    </location>
</feature>
<dbReference type="PANTHER" id="PTHR35011">
    <property type="entry name" value="2,3-DIKETO-L-GULONATE TRAP TRANSPORTER SMALL PERMEASE PROTEIN YIAM"/>
    <property type="match status" value="1"/>
</dbReference>
<reference evidence="11" key="1">
    <citation type="submission" date="2006-06" db="EMBL/GenBank/DDBJ databases">
        <title>Complete sequence of chromosome of Chelativorans sp. BNC1.</title>
        <authorList>
            <consortium name="US DOE Joint Genome Institute"/>
            <person name="Copeland A."/>
            <person name="Lucas S."/>
            <person name="Lapidus A."/>
            <person name="Barry K."/>
            <person name="Detter J.C."/>
            <person name="Glavina del Rio T."/>
            <person name="Hammon N."/>
            <person name="Israni S."/>
            <person name="Dalin E."/>
            <person name="Tice H."/>
            <person name="Pitluck S."/>
            <person name="Chertkov O."/>
            <person name="Brettin T."/>
            <person name="Bruce D."/>
            <person name="Han C."/>
            <person name="Tapia R."/>
            <person name="Gilna P."/>
            <person name="Schmutz J."/>
            <person name="Larimer F."/>
            <person name="Land M."/>
            <person name="Hauser L."/>
            <person name="Kyrpides N."/>
            <person name="Mikhailova N."/>
            <person name="Richardson P."/>
        </authorList>
    </citation>
    <scope>NUCLEOTIDE SEQUENCE</scope>
    <source>
        <strain evidence="11">BNC1</strain>
    </source>
</reference>
<proteinExistence type="inferred from homology"/>
<feature type="transmembrane region" description="Helical" evidence="9">
    <location>
        <begin position="153"/>
        <end position="171"/>
    </location>
</feature>
<keyword evidence="3" id="KW-1003">Cell membrane</keyword>
<comment type="function">
    <text evidence="9">Part of the tripartite ATP-independent periplasmic (TRAP) transport system.</text>
</comment>
<evidence type="ECO:0000256" key="7">
    <source>
        <dbReference type="ARBA" id="ARBA00023136"/>
    </source>
</evidence>
<comment type="subcellular location">
    <subcellularLocation>
        <location evidence="1 9">Cell inner membrane</location>
        <topology evidence="1 9">Multi-pass membrane protein</topology>
    </subcellularLocation>
</comment>
<feature type="domain" description="Tripartite ATP-independent periplasmic transporters DctQ component" evidence="10">
    <location>
        <begin position="38"/>
        <end position="175"/>
    </location>
</feature>
<evidence type="ECO:0000256" key="6">
    <source>
        <dbReference type="ARBA" id="ARBA00022989"/>
    </source>
</evidence>
<dbReference type="Pfam" id="PF04290">
    <property type="entry name" value="DctQ"/>
    <property type="match status" value="1"/>
</dbReference>
<organism evidence="11">
    <name type="scientific">Chelativorans sp. (strain BNC1)</name>
    <dbReference type="NCBI Taxonomy" id="266779"/>
    <lineage>
        <taxon>Bacteria</taxon>
        <taxon>Pseudomonadati</taxon>
        <taxon>Pseudomonadota</taxon>
        <taxon>Alphaproteobacteria</taxon>
        <taxon>Hyphomicrobiales</taxon>
        <taxon>Phyllobacteriaceae</taxon>
        <taxon>Chelativorans</taxon>
    </lineage>
</organism>
<sequence>MRGVSAPSLSRVREALESGFGGLVSFLNAIGTILIIAMIALMVGDVLGRLLFNSPIDGTNEMVELSIVAILFLQVGYALRQNSIARSDLLERILLRRCSWIVPYLNLIFAAMGCFAFGVLFWAVWPVLVRDFATNTMVGVPGVFSFPKWPTRLVVLIGAGVVVLQFLFSLLENARAVRRGKS</sequence>
<evidence type="ECO:0000256" key="5">
    <source>
        <dbReference type="ARBA" id="ARBA00022692"/>
    </source>
</evidence>
<dbReference type="GO" id="GO:0022857">
    <property type="term" value="F:transmembrane transporter activity"/>
    <property type="evidence" value="ECO:0007669"/>
    <property type="project" value="UniProtKB-UniRule"/>
</dbReference>
<evidence type="ECO:0000259" key="10">
    <source>
        <dbReference type="Pfam" id="PF04290"/>
    </source>
</evidence>
<keyword evidence="2 9" id="KW-0813">Transport</keyword>
<keyword evidence="6 9" id="KW-1133">Transmembrane helix</keyword>
<dbReference type="EMBL" id="CP000390">
    <property type="protein sequence ID" value="ABG64276.1"/>
    <property type="molecule type" value="Genomic_DNA"/>
</dbReference>
<keyword evidence="7 9" id="KW-0472">Membrane</keyword>
<accession>Q11E99</accession>
<gene>
    <name evidence="11" type="ordered locus">Meso_2903</name>
</gene>
<name>Q11E99_CHESB</name>
<dbReference type="KEGG" id="mes:Meso_2903"/>
<dbReference type="STRING" id="266779.Meso_2903"/>
<evidence type="ECO:0000313" key="11">
    <source>
        <dbReference type="EMBL" id="ABG64276.1"/>
    </source>
</evidence>
<dbReference type="eggNOG" id="COG4665">
    <property type="taxonomic scope" value="Bacteria"/>
</dbReference>
<comment type="similarity">
    <text evidence="8 9">Belongs to the TRAP transporter small permease family.</text>
</comment>
<evidence type="ECO:0000256" key="1">
    <source>
        <dbReference type="ARBA" id="ARBA00004429"/>
    </source>
</evidence>
<evidence type="ECO:0000256" key="2">
    <source>
        <dbReference type="ARBA" id="ARBA00022448"/>
    </source>
</evidence>
<feature type="transmembrane region" description="Helical" evidence="9">
    <location>
        <begin position="100"/>
        <end position="125"/>
    </location>
</feature>
<dbReference type="AlphaFoldDB" id="Q11E99"/>
<feature type="transmembrane region" description="Helical" evidence="9">
    <location>
        <begin position="20"/>
        <end position="42"/>
    </location>
</feature>
<comment type="subunit">
    <text evidence="9">The complex comprises the extracytoplasmic solute receptor protein and the two transmembrane proteins.</text>
</comment>